<reference evidence="1" key="1">
    <citation type="submission" date="2007-07" db="EMBL/GenBank/DDBJ databases">
        <title>PCAP assembly of the Caenorhabditis remanei genome.</title>
        <authorList>
            <consortium name="The Caenorhabditis remanei Sequencing Consortium"/>
            <person name="Wilson R.K."/>
        </authorList>
    </citation>
    <scope>NUCLEOTIDE SEQUENCE [LARGE SCALE GENOMIC DNA]</scope>
    <source>
        <strain evidence="1">PB4641</strain>
    </source>
</reference>
<keyword evidence="2" id="KW-1185">Reference proteome</keyword>
<dbReference type="EMBL" id="DS268661">
    <property type="protein sequence ID" value="EFO97494.1"/>
    <property type="molecule type" value="Genomic_DNA"/>
</dbReference>
<organism evidence="2">
    <name type="scientific">Caenorhabditis remanei</name>
    <name type="common">Caenorhabditis vulgaris</name>
    <dbReference type="NCBI Taxonomy" id="31234"/>
    <lineage>
        <taxon>Eukaryota</taxon>
        <taxon>Metazoa</taxon>
        <taxon>Ecdysozoa</taxon>
        <taxon>Nematoda</taxon>
        <taxon>Chromadorea</taxon>
        <taxon>Rhabditida</taxon>
        <taxon>Rhabditina</taxon>
        <taxon>Rhabditomorpha</taxon>
        <taxon>Rhabditoidea</taxon>
        <taxon>Rhabditidae</taxon>
        <taxon>Peloderinae</taxon>
        <taxon>Caenorhabditis</taxon>
    </lineage>
</organism>
<dbReference type="HOGENOM" id="CLU_947439_0_0_1"/>
<dbReference type="eggNOG" id="ENOG502S8CT">
    <property type="taxonomic scope" value="Eukaryota"/>
</dbReference>
<name>E3NGX7_CAERE</name>
<evidence type="ECO:0000313" key="1">
    <source>
        <dbReference type="EMBL" id="EFO97494.1"/>
    </source>
</evidence>
<sequence length="294" mass="34593">MSRFRIPRSPFWLPPCEDDEIDFFLKDAITHNGHHLENLSPSITEKYTSFLNQPKILHVWDTITYETVPLPIIIHDYIATYTRMLNNRRSVAEVYLEDYGYTLTFPFSPVIADVLGRYHPIEVCASFLDQNFPNWKSLSDDVLNQILDDFVGSIHLRIRHRRCTIYGVPQISRNPKHEYWWSNGHLVSIASYLKREWAVQSNHPSGPYVYIKKDENSLYPIDLVHHIEAETDEEIQERQQLEKKERWDALISVSKQITVLGRKHGYVKDLNFRNELSKKVEKLARRMIGITLNS</sequence>
<evidence type="ECO:0008006" key="3">
    <source>
        <dbReference type="Google" id="ProtNLM"/>
    </source>
</evidence>
<gene>
    <name evidence="1" type="ORF">CRE_07040</name>
</gene>
<dbReference type="InParanoid" id="E3NGX7"/>
<proteinExistence type="predicted"/>
<dbReference type="Proteomes" id="UP000008281">
    <property type="component" value="Unassembled WGS sequence"/>
</dbReference>
<dbReference type="STRING" id="31234.E3NGX7"/>
<dbReference type="InterPro" id="IPR036085">
    <property type="entry name" value="PAZ_dom_sf"/>
</dbReference>
<dbReference type="AlphaFoldDB" id="E3NGX7"/>
<dbReference type="SUPFAM" id="SSF101690">
    <property type="entry name" value="PAZ domain"/>
    <property type="match status" value="1"/>
</dbReference>
<accession>E3NGX7</accession>
<evidence type="ECO:0000313" key="2">
    <source>
        <dbReference type="Proteomes" id="UP000008281"/>
    </source>
</evidence>
<protein>
    <recommendedName>
        <fullName evidence="3">PAZ domain-containing protein</fullName>
    </recommendedName>
</protein>